<gene>
    <name evidence="8" type="ORF">JYU34_001303</name>
</gene>
<organism evidence="8 9">
    <name type="scientific">Plutella xylostella</name>
    <name type="common">Diamondback moth</name>
    <name type="synonym">Plutella maculipennis</name>
    <dbReference type="NCBI Taxonomy" id="51655"/>
    <lineage>
        <taxon>Eukaryota</taxon>
        <taxon>Metazoa</taxon>
        <taxon>Ecdysozoa</taxon>
        <taxon>Arthropoda</taxon>
        <taxon>Hexapoda</taxon>
        <taxon>Insecta</taxon>
        <taxon>Pterygota</taxon>
        <taxon>Neoptera</taxon>
        <taxon>Endopterygota</taxon>
        <taxon>Lepidoptera</taxon>
        <taxon>Glossata</taxon>
        <taxon>Ditrysia</taxon>
        <taxon>Yponomeutoidea</taxon>
        <taxon>Plutellidae</taxon>
        <taxon>Plutella</taxon>
    </lineage>
</organism>
<evidence type="ECO:0000256" key="1">
    <source>
        <dbReference type="ARBA" id="ARBA00008139"/>
    </source>
</evidence>
<dbReference type="PRINTS" id="PR00791">
    <property type="entry name" value="PEPDIPTASEA"/>
</dbReference>
<keyword evidence="6" id="KW-0862">Zinc</keyword>
<evidence type="ECO:0000256" key="4">
    <source>
        <dbReference type="ARBA" id="ARBA00023180"/>
    </source>
</evidence>
<dbReference type="Proteomes" id="UP000823941">
    <property type="component" value="Chromosome 2"/>
</dbReference>
<dbReference type="InterPro" id="IPR001548">
    <property type="entry name" value="Peptidase_M2"/>
</dbReference>
<comment type="similarity">
    <text evidence="1 5 6">Belongs to the peptidase M2 family.</text>
</comment>
<keyword evidence="2 7" id="KW-0732">Signal</keyword>
<evidence type="ECO:0000313" key="8">
    <source>
        <dbReference type="EMBL" id="KAG7312906.1"/>
    </source>
</evidence>
<dbReference type="PANTHER" id="PTHR10514">
    <property type="entry name" value="ANGIOTENSIN-CONVERTING ENZYME"/>
    <property type="match status" value="1"/>
</dbReference>
<evidence type="ECO:0000313" key="9">
    <source>
        <dbReference type="Proteomes" id="UP000823941"/>
    </source>
</evidence>
<keyword evidence="4 6" id="KW-0325">Glycoprotein</keyword>
<feature type="signal peptide" evidence="7">
    <location>
        <begin position="1"/>
        <end position="23"/>
    </location>
</feature>
<evidence type="ECO:0000256" key="5">
    <source>
        <dbReference type="PROSITE-ProRule" id="PRU01355"/>
    </source>
</evidence>
<keyword evidence="3 5" id="KW-1015">Disulfide bond</keyword>
<feature type="chain" id="PRO_5046379190" description="Angiotensin-converting enzyme" evidence="7">
    <location>
        <begin position="24"/>
        <end position="696"/>
    </location>
</feature>
<sequence length="696" mass="81366">MGTSKVSFVIVQLFAFFTWHAIAQEYVRMASNTNAAEAMQFLREYDREASGMCYRVTMSQWRFVTNITEYNRRRMLEELALNSKFERLSWRKAAAYDATRVSDVQSRRQLVKIVQGSRAALPEDKFNEIQQIITEMKEIYNAAKICPYGQKPYDSHLQRDSPFYPQSRQEPYDQTRSHTQDIYQPFGPGFPHETPENSNYCDMQLDPEISRILAHSRIESELVYVWKSFREQTGPKMKNRFMRYVQLANQAAVSTGYSDAGDQMRASYEDPSFRASLEEIYNQVAPLYKQLFTYVRRKLIQRYGERVVRPDGPIPAHLLGNMWAQNWKSIMDLVMPFPQAPNIDVTSEMLRQGFTPLRMFQMAEEFYTSMGMKPAPPEFWRGSMLARPAERSVQCTASAWDFCNRIDYRIKQCTEVTMQDLVSTHHEMAHIQYYLQYAEQPQLFRDGANPAFHEAVANAVTLSVYNIQHLQRVGLYNNRTHDPYQVSMNFLMTMALEKVAYLPFAFMVDQWRWSVFEDGVQNMNSRWWQMKLRFQGVIPPMQRTEADFDPGSKYHVISDQEYIKYFLGTVLEFQLYEQLCQAAGQAGHLHECDVYRSRDAGRLLSEIMQPGASKTASEIIRTMTRGRTNRISPESLVRYFRPLELWLRVQNRDEPLIGWSSNYQDIGLFAPQRGHGIKATYSMVLLVLSMMQFLFL</sequence>
<dbReference type="PANTHER" id="PTHR10514:SF45">
    <property type="entry name" value="ANGIOTENSIN-CONVERTING ENZYME"/>
    <property type="match status" value="1"/>
</dbReference>
<feature type="disulfide bond" evidence="5">
    <location>
        <begin position="395"/>
        <end position="413"/>
    </location>
</feature>
<dbReference type="CDD" id="cd06461">
    <property type="entry name" value="M2_ACE"/>
    <property type="match status" value="1"/>
</dbReference>
<keyword evidence="6" id="KW-0482">Metalloprotease</keyword>
<dbReference type="PROSITE" id="PS52011">
    <property type="entry name" value="PEPTIDASE_M2"/>
    <property type="match status" value="1"/>
</dbReference>
<comment type="caution">
    <text evidence="8">The sequence shown here is derived from an EMBL/GenBank/DDBJ whole genome shotgun (WGS) entry which is preliminary data.</text>
</comment>
<proteinExistence type="inferred from homology"/>
<dbReference type="EC" id="3.4.-.-" evidence="6"/>
<keyword evidence="6" id="KW-0479">Metal-binding</keyword>
<reference evidence="8 9" key="1">
    <citation type="submission" date="2021-06" db="EMBL/GenBank/DDBJ databases">
        <title>A haploid diamondback moth (Plutella xylostella L.) genome assembly resolves 31 chromosomes and identifies a diamide resistance mutation.</title>
        <authorList>
            <person name="Ward C.M."/>
            <person name="Perry K.D."/>
            <person name="Baker G."/>
            <person name="Powis K."/>
            <person name="Heckel D.G."/>
            <person name="Baxter S.W."/>
        </authorList>
    </citation>
    <scope>NUCLEOTIDE SEQUENCE [LARGE SCALE GENOMIC DNA]</scope>
    <source>
        <strain evidence="8 9">LV</strain>
        <tissue evidence="8">Single pupa</tissue>
    </source>
</reference>
<evidence type="ECO:0000256" key="6">
    <source>
        <dbReference type="RuleBase" id="RU361144"/>
    </source>
</evidence>
<evidence type="ECO:0000256" key="7">
    <source>
        <dbReference type="SAM" id="SignalP"/>
    </source>
</evidence>
<dbReference type="EMBL" id="JAHIBW010000002">
    <property type="protein sequence ID" value="KAG7312906.1"/>
    <property type="molecule type" value="Genomic_DNA"/>
</dbReference>
<dbReference type="SUPFAM" id="SSF55486">
    <property type="entry name" value="Metalloproteases ('zincins'), catalytic domain"/>
    <property type="match status" value="1"/>
</dbReference>
<dbReference type="Pfam" id="PF01401">
    <property type="entry name" value="Peptidase_M2"/>
    <property type="match status" value="1"/>
</dbReference>
<comment type="caution">
    <text evidence="5">Lacks conserved residue(s) required for the propagation of feature annotation.</text>
</comment>
<dbReference type="Gene3D" id="1.10.1370.30">
    <property type="match status" value="1"/>
</dbReference>
<accession>A0ABQ7R6I5</accession>
<protein>
    <recommendedName>
        <fullName evidence="6">Angiotensin-converting enzyme</fullName>
        <ecNumber evidence="6">3.4.-.-</ecNumber>
    </recommendedName>
</protein>
<keyword evidence="6" id="KW-0378">Hydrolase</keyword>
<keyword evidence="9" id="KW-1185">Reference proteome</keyword>
<evidence type="ECO:0000256" key="2">
    <source>
        <dbReference type="ARBA" id="ARBA00022729"/>
    </source>
</evidence>
<keyword evidence="6" id="KW-0121">Carboxypeptidase</keyword>
<comment type="cofactor">
    <cofactor evidence="6">
        <name>Zn(2+)</name>
        <dbReference type="ChEBI" id="CHEBI:29105"/>
    </cofactor>
    <text evidence="6">Binds 1 zinc ion per subunit.</text>
</comment>
<name>A0ABQ7R6I5_PLUXY</name>
<keyword evidence="6" id="KW-0645">Protease</keyword>
<evidence type="ECO:0000256" key="3">
    <source>
        <dbReference type="ARBA" id="ARBA00023157"/>
    </source>
</evidence>